<gene>
    <name evidence="1" type="ORF">HPB47_020916</name>
</gene>
<name>A0AC60QGE6_IXOPE</name>
<evidence type="ECO:0000313" key="1">
    <source>
        <dbReference type="EMBL" id="KAG0432336.1"/>
    </source>
</evidence>
<sequence length="68" mass="7620">MGRRTFPPPHNKPLQAVPLVTGAQSSHREEWSFVIASSELLPQLRAVRRAHDAAVRIVLPVSTWERPA</sequence>
<evidence type="ECO:0000313" key="2">
    <source>
        <dbReference type="Proteomes" id="UP000805193"/>
    </source>
</evidence>
<organism evidence="1 2">
    <name type="scientific">Ixodes persulcatus</name>
    <name type="common">Taiga tick</name>
    <dbReference type="NCBI Taxonomy" id="34615"/>
    <lineage>
        <taxon>Eukaryota</taxon>
        <taxon>Metazoa</taxon>
        <taxon>Ecdysozoa</taxon>
        <taxon>Arthropoda</taxon>
        <taxon>Chelicerata</taxon>
        <taxon>Arachnida</taxon>
        <taxon>Acari</taxon>
        <taxon>Parasitiformes</taxon>
        <taxon>Ixodida</taxon>
        <taxon>Ixodoidea</taxon>
        <taxon>Ixodidae</taxon>
        <taxon>Ixodinae</taxon>
        <taxon>Ixodes</taxon>
    </lineage>
</organism>
<protein>
    <submittedName>
        <fullName evidence="1">Uncharacterized protein</fullName>
    </submittedName>
</protein>
<keyword evidence="2" id="KW-1185">Reference proteome</keyword>
<comment type="caution">
    <text evidence="1">The sequence shown here is derived from an EMBL/GenBank/DDBJ whole genome shotgun (WGS) entry which is preliminary data.</text>
</comment>
<dbReference type="Proteomes" id="UP000805193">
    <property type="component" value="Unassembled WGS sequence"/>
</dbReference>
<reference evidence="1 2" key="1">
    <citation type="journal article" date="2020" name="Cell">
        <title>Large-Scale Comparative Analyses of Tick Genomes Elucidate Their Genetic Diversity and Vector Capacities.</title>
        <authorList>
            <consortium name="Tick Genome and Microbiome Consortium (TIGMIC)"/>
            <person name="Jia N."/>
            <person name="Wang J."/>
            <person name="Shi W."/>
            <person name="Du L."/>
            <person name="Sun Y."/>
            <person name="Zhan W."/>
            <person name="Jiang J.F."/>
            <person name="Wang Q."/>
            <person name="Zhang B."/>
            <person name="Ji P."/>
            <person name="Bell-Sakyi L."/>
            <person name="Cui X.M."/>
            <person name="Yuan T.T."/>
            <person name="Jiang B.G."/>
            <person name="Yang W.F."/>
            <person name="Lam T.T."/>
            <person name="Chang Q.C."/>
            <person name="Ding S.J."/>
            <person name="Wang X.J."/>
            <person name="Zhu J.G."/>
            <person name="Ruan X.D."/>
            <person name="Zhao L."/>
            <person name="Wei J.T."/>
            <person name="Ye R.Z."/>
            <person name="Que T.C."/>
            <person name="Du C.H."/>
            <person name="Zhou Y.H."/>
            <person name="Cheng J.X."/>
            <person name="Dai P.F."/>
            <person name="Guo W.B."/>
            <person name="Han X.H."/>
            <person name="Huang E.J."/>
            <person name="Li L.F."/>
            <person name="Wei W."/>
            <person name="Gao Y.C."/>
            <person name="Liu J.Z."/>
            <person name="Shao H.Z."/>
            <person name="Wang X."/>
            <person name="Wang C.C."/>
            <person name="Yang T.C."/>
            <person name="Huo Q.B."/>
            <person name="Li W."/>
            <person name="Chen H.Y."/>
            <person name="Chen S.E."/>
            <person name="Zhou L.G."/>
            <person name="Ni X.B."/>
            <person name="Tian J.H."/>
            <person name="Sheng Y."/>
            <person name="Liu T."/>
            <person name="Pan Y.S."/>
            <person name="Xia L.Y."/>
            <person name="Li J."/>
            <person name="Zhao F."/>
            <person name="Cao W.C."/>
        </authorList>
    </citation>
    <scope>NUCLEOTIDE SEQUENCE [LARGE SCALE GENOMIC DNA]</scope>
    <source>
        <strain evidence="1">Iper-2018</strain>
    </source>
</reference>
<dbReference type="EMBL" id="JABSTQ010009160">
    <property type="protein sequence ID" value="KAG0432336.1"/>
    <property type="molecule type" value="Genomic_DNA"/>
</dbReference>
<feature type="non-terminal residue" evidence="1">
    <location>
        <position position="68"/>
    </location>
</feature>
<accession>A0AC60QGE6</accession>
<proteinExistence type="predicted"/>